<dbReference type="KEGG" id="dpp:DICPUDRAFT_150977"/>
<organism evidence="1 2">
    <name type="scientific">Dictyostelium purpureum</name>
    <name type="common">Slime mold</name>
    <dbReference type="NCBI Taxonomy" id="5786"/>
    <lineage>
        <taxon>Eukaryota</taxon>
        <taxon>Amoebozoa</taxon>
        <taxon>Evosea</taxon>
        <taxon>Eumycetozoa</taxon>
        <taxon>Dictyostelia</taxon>
        <taxon>Dictyosteliales</taxon>
        <taxon>Dictyosteliaceae</taxon>
        <taxon>Dictyostelium</taxon>
    </lineage>
</organism>
<dbReference type="FunCoup" id="F0ZHQ1">
    <property type="interactions" value="229"/>
</dbReference>
<evidence type="ECO:0000313" key="2">
    <source>
        <dbReference type="Proteomes" id="UP000001064"/>
    </source>
</evidence>
<dbReference type="AlphaFoldDB" id="F0ZHQ1"/>
<reference evidence="2" key="1">
    <citation type="journal article" date="2011" name="Genome Biol.">
        <title>Comparative genomics of the social amoebae Dictyostelium discoideum and Dictyostelium purpureum.</title>
        <authorList>
            <consortium name="US DOE Joint Genome Institute (JGI-PGF)"/>
            <person name="Sucgang R."/>
            <person name="Kuo A."/>
            <person name="Tian X."/>
            <person name="Salerno W."/>
            <person name="Parikh A."/>
            <person name="Feasley C.L."/>
            <person name="Dalin E."/>
            <person name="Tu H."/>
            <person name="Huang E."/>
            <person name="Barry K."/>
            <person name="Lindquist E."/>
            <person name="Shapiro H."/>
            <person name="Bruce D."/>
            <person name="Schmutz J."/>
            <person name="Salamov A."/>
            <person name="Fey P."/>
            <person name="Gaudet P."/>
            <person name="Anjard C."/>
            <person name="Babu M.M."/>
            <person name="Basu S."/>
            <person name="Bushmanova Y."/>
            <person name="van der Wel H."/>
            <person name="Katoh-Kurasawa M."/>
            <person name="Dinh C."/>
            <person name="Coutinho P.M."/>
            <person name="Saito T."/>
            <person name="Elias M."/>
            <person name="Schaap P."/>
            <person name="Kay R.R."/>
            <person name="Henrissat B."/>
            <person name="Eichinger L."/>
            <person name="Rivero F."/>
            <person name="Putnam N.H."/>
            <person name="West C.M."/>
            <person name="Loomis W.F."/>
            <person name="Chisholm R.L."/>
            <person name="Shaulsky G."/>
            <person name="Strassmann J.E."/>
            <person name="Queller D.C."/>
            <person name="Kuspa A."/>
            <person name="Grigoriev I.V."/>
        </authorList>
    </citation>
    <scope>NUCLEOTIDE SEQUENCE [LARGE SCALE GENOMIC DNA]</scope>
    <source>
        <strain evidence="2">QSDP1</strain>
    </source>
</reference>
<dbReference type="RefSeq" id="XP_003286944.1">
    <property type="nucleotide sequence ID" value="XM_003286896.1"/>
</dbReference>
<dbReference type="InParanoid" id="F0ZHQ1"/>
<evidence type="ECO:0000313" key="1">
    <source>
        <dbReference type="EMBL" id="EGC36499.1"/>
    </source>
</evidence>
<proteinExistence type="predicted"/>
<dbReference type="EMBL" id="GL871024">
    <property type="protein sequence ID" value="EGC36499.1"/>
    <property type="molecule type" value="Genomic_DNA"/>
</dbReference>
<keyword evidence="2" id="KW-1185">Reference proteome</keyword>
<accession>F0ZHQ1</accession>
<gene>
    <name evidence="1" type="ORF">DICPUDRAFT_150977</name>
</gene>
<protein>
    <submittedName>
        <fullName evidence="1">Uncharacterized protein</fullName>
    </submittedName>
</protein>
<sequence length="436" mass="49647">MDIPKFIGYYIDTNTNHYNTFGQINGEWKDGVRYYIDVNKKVTLEENYLAEARSNSTGDELYEPIGSRVEKRLINMVVFGSFSISKTNATTVPNEYGILLSGGIKISLEPKEGDVQSKTFYENYNDIRNKFNQNNTIVVGSLFSENSYFELPGLDPESLRVLNENPTVFIQNYCKETNDDYTSFKKFISKIGSLFNILSWSIEGKLISAPGIVLIISKAYYDINQVRANNGKPKLEFFLNLPCDLDGINPVFTNQWERNFIQMFMDTSYQKPMFLGFLTQAFNPVLFQKAFDENNVLESVVNAPFSDGIHQNYTGKSSDVVKSLLGSSDMDFIKSRSFLIPYINHYEPSNAALKKEISTMINEGFIKELSMLLVLKGLNGIILFQDRGDNQDSLCISHQRINPATIKYDESISLINSIENQEKTKLFLNTLNNNNK</sequence>
<dbReference type="eggNOG" id="ENOG502RDVP">
    <property type="taxonomic scope" value="Eukaryota"/>
</dbReference>
<dbReference type="VEuPathDB" id="AmoebaDB:DICPUDRAFT_150977"/>
<dbReference type="OrthoDB" id="22759at2759"/>
<dbReference type="GeneID" id="10500436"/>
<name>F0ZHQ1_DICPU</name>
<dbReference type="Proteomes" id="UP000001064">
    <property type="component" value="Unassembled WGS sequence"/>
</dbReference>